<reference evidence="11 12" key="1">
    <citation type="journal article" date="2021" name="Sci. Rep.">
        <title>Genome sequencing of the multicellular alga Astrephomene provides insights into convergent evolution of germ-soma differentiation.</title>
        <authorList>
            <person name="Yamashita S."/>
            <person name="Yamamoto K."/>
            <person name="Matsuzaki R."/>
            <person name="Suzuki S."/>
            <person name="Yamaguchi H."/>
            <person name="Hirooka S."/>
            <person name="Minakuchi Y."/>
            <person name="Miyagishima S."/>
            <person name="Kawachi M."/>
            <person name="Toyoda A."/>
            <person name="Nozaki H."/>
        </authorList>
    </citation>
    <scope>NUCLEOTIDE SEQUENCE [LARGE SCALE GENOMIC DNA]</scope>
    <source>
        <strain evidence="11 12">NIES-4017</strain>
    </source>
</reference>
<dbReference type="InterPro" id="IPR001841">
    <property type="entry name" value="Znf_RING"/>
</dbReference>
<dbReference type="EMBL" id="BMAR01000016">
    <property type="protein sequence ID" value="GFR47009.1"/>
    <property type="molecule type" value="Genomic_DNA"/>
</dbReference>
<dbReference type="Gene3D" id="1.25.40.20">
    <property type="entry name" value="Ankyrin repeat-containing domain"/>
    <property type="match status" value="2"/>
</dbReference>
<evidence type="ECO:0000313" key="11">
    <source>
        <dbReference type="EMBL" id="GFR47009.1"/>
    </source>
</evidence>
<feature type="compositionally biased region" description="Gly residues" evidence="8">
    <location>
        <begin position="1212"/>
        <end position="1226"/>
    </location>
</feature>
<feature type="compositionally biased region" description="Low complexity" evidence="8">
    <location>
        <begin position="669"/>
        <end position="678"/>
    </location>
</feature>
<proteinExistence type="predicted"/>
<evidence type="ECO:0000256" key="5">
    <source>
        <dbReference type="ARBA" id="ARBA00023043"/>
    </source>
</evidence>
<feature type="compositionally biased region" description="Basic residues" evidence="8">
    <location>
        <begin position="507"/>
        <end position="520"/>
    </location>
</feature>
<accession>A0AAD3DS20</accession>
<feature type="chain" id="PRO_5041983976" description="RING-type domain-containing protein" evidence="9">
    <location>
        <begin position="27"/>
        <end position="1331"/>
    </location>
</feature>
<feature type="region of interest" description="Disordered" evidence="8">
    <location>
        <begin position="1020"/>
        <end position="1056"/>
    </location>
</feature>
<dbReference type="Proteomes" id="UP001054857">
    <property type="component" value="Unassembled WGS sequence"/>
</dbReference>
<dbReference type="Pfam" id="PF00023">
    <property type="entry name" value="Ank"/>
    <property type="match status" value="1"/>
</dbReference>
<keyword evidence="5 6" id="KW-0040">ANK repeat</keyword>
<evidence type="ECO:0000256" key="3">
    <source>
        <dbReference type="ARBA" id="ARBA00022771"/>
    </source>
</evidence>
<dbReference type="PROSITE" id="PS00518">
    <property type="entry name" value="ZF_RING_1"/>
    <property type="match status" value="1"/>
</dbReference>
<feature type="compositionally biased region" description="Gly residues" evidence="8">
    <location>
        <begin position="442"/>
        <end position="453"/>
    </location>
</feature>
<feature type="compositionally biased region" description="Gly residues" evidence="8">
    <location>
        <begin position="1044"/>
        <end position="1053"/>
    </location>
</feature>
<feature type="compositionally biased region" description="Low complexity" evidence="8">
    <location>
        <begin position="348"/>
        <end position="362"/>
    </location>
</feature>
<dbReference type="PROSITE" id="PS50297">
    <property type="entry name" value="ANK_REP_REGION"/>
    <property type="match status" value="2"/>
</dbReference>
<keyword evidence="2" id="KW-0677">Repeat</keyword>
<feature type="compositionally biased region" description="Low complexity" evidence="8">
    <location>
        <begin position="1172"/>
        <end position="1185"/>
    </location>
</feature>
<feature type="compositionally biased region" description="Polar residues" evidence="8">
    <location>
        <begin position="1162"/>
        <end position="1171"/>
    </location>
</feature>
<evidence type="ECO:0000256" key="2">
    <source>
        <dbReference type="ARBA" id="ARBA00022737"/>
    </source>
</evidence>
<feature type="compositionally biased region" description="Low complexity" evidence="8">
    <location>
        <begin position="391"/>
        <end position="400"/>
    </location>
</feature>
<feature type="repeat" description="ANK" evidence="6">
    <location>
        <begin position="88"/>
        <end position="120"/>
    </location>
</feature>
<feature type="compositionally biased region" description="Basic and acidic residues" evidence="8">
    <location>
        <begin position="1192"/>
        <end position="1211"/>
    </location>
</feature>
<dbReference type="InterPro" id="IPR036770">
    <property type="entry name" value="Ankyrin_rpt-contain_sf"/>
</dbReference>
<evidence type="ECO:0000256" key="9">
    <source>
        <dbReference type="SAM" id="SignalP"/>
    </source>
</evidence>
<dbReference type="PANTHER" id="PTHR24198">
    <property type="entry name" value="ANKYRIN REPEAT AND PROTEIN KINASE DOMAIN-CONTAINING PROTEIN"/>
    <property type="match status" value="1"/>
</dbReference>
<organism evidence="11 12">
    <name type="scientific">Astrephomene gubernaculifera</name>
    <dbReference type="NCBI Taxonomy" id="47775"/>
    <lineage>
        <taxon>Eukaryota</taxon>
        <taxon>Viridiplantae</taxon>
        <taxon>Chlorophyta</taxon>
        <taxon>core chlorophytes</taxon>
        <taxon>Chlorophyceae</taxon>
        <taxon>CS clade</taxon>
        <taxon>Chlamydomonadales</taxon>
        <taxon>Astrephomenaceae</taxon>
        <taxon>Astrephomene</taxon>
    </lineage>
</organism>
<dbReference type="Pfam" id="PF12796">
    <property type="entry name" value="Ank_2"/>
    <property type="match status" value="2"/>
</dbReference>
<feature type="compositionally biased region" description="Low complexity" evidence="8">
    <location>
        <begin position="707"/>
        <end position="746"/>
    </location>
</feature>
<dbReference type="Pfam" id="PF13920">
    <property type="entry name" value="zf-C3HC4_3"/>
    <property type="match status" value="1"/>
</dbReference>
<protein>
    <recommendedName>
        <fullName evidence="10">RING-type domain-containing protein</fullName>
    </recommendedName>
</protein>
<keyword evidence="3 7" id="KW-0863">Zinc-finger</keyword>
<dbReference type="SMART" id="SM00184">
    <property type="entry name" value="RING"/>
    <property type="match status" value="1"/>
</dbReference>
<dbReference type="PANTHER" id="PTHR24198:SF165">
    <property type="entry name" value="ANKYRIN REPEAT-CONTAINING PROTEIN-RELATED"/>
    <property type="match status" value="1"/>
</dbReference>
<feature type="repeat" description="ANK" evidence="6">
    <location>
        <begin position="179"/>
        <end position="207"/>
    </location>
</feature>
<dbReference type="SUPFAM" id="SSF48403">
    <property type="entry name" value="Ankyrin repeat"/>
    <property type="match status" value="1"/>
</dbReference>
<feature type="region of interest" description="Disordered" evidence="8">
    <location>
        <begin position="348"/>
        <end position="414"/>
    </location>
</feature>
<feature type="region of interest" description="Disordered" evidence="8">
    <location>
        <begin position="707"/>
        <end position="758"/>
    </location>
</feature>
<feature type="region of interest" description="Disordered" evidence="8">
    <location>
        <begin position="1312"/>
        <end position="1331"/>
    </location>
</feature>
<dbReference type="InterPro" id="IPR017907">
    <property type="entry name" value="Znf_RING_CS"/>
</dbReference>
<evidence type="ECO:0000256" key="8">
    <source>
        <dbReference type="SAM" id="MobiDB-lite"/>
    </source>
</evidence>
<feature type="domain" description="RING-type" evidence="10">
    <location>
        <begin position="1249"/>
        <end position="1290"/>
    </location>
</feature>
<feature type="region of interest" description="Disordered" evidence="8">
    <location>
        <begin position="505"/>
        <end position="524"/>
    </location>
</feature>
<gene>
    <name evidence="11" type="ORF">Agub_g8692</name>
</gene>
<dbReference type="Gene3D" id="3.30.40.10">
    <property type="entry name" value="Zinc/RING finger domain, C3HC4 (zinc finger)"/>
    <property type="match status" value="1"/>
</dbReference>
<keyword evidence="4" id="KW-0862">Zinc</keyword>
<evidence type="ECO:0000313" key="12">
    <source>
        <dbReference type="Proteomes" id="UP001054857"/>
    </source>
</evidence>
<sequence length="1331" mass="133010">MGNVHSCTSKGALLLVAAANGDLVTAQELLSKHPKAASYYNFKDRSSPLLQASARGHFELVQLILETAVMTEGPERAKKNCIDHANSKRQTALMVACKHGHPDCVEYLVTNGGDPLLTDERRHNTCLHFAALYGHSECVHKLLGSRAAYRVQGRQVPVAQIPCNDDGVTIKFIDRHNGWGLSALHIAVFQGSVSTVRALLRHGADVESVICASKVENSPIRCAVGSNALHIAALTGNIQMAKLILETQESYPGLELRSRTNAAGLKPHDYAQSARNPVLMHLLDERLPVTLLRQIWMNHSTEQSLPPRHQTLGSMLQKLKLMFNLELIAIQRNVTHLHAQQDAAAAAAADAQQQQQQQQQQQRHGNQAAALQSPQHCPDHQHQQQRSIGGAPASPHSPAAPATPPPTASFPLEATSLSHPLPRAALLPAAAPLPPLQVSLATGGGVSGGGGGQHNNPNPSLQAQQQLHLGVTSGATTGGTTTTAAAAAGGAGVLGSLAGVGMGGMGGRHHHQQHHHHSHRGGGGVEPANARVLWARRQDEIAQLLATVTQLHENLKQLCRRDEPASGEAGEAAGGLSRADRAATYEAVLDFILSTLINPRTVSAILHAAKKLVSASVTGTAALTAGGAPLELPPGDSDSQHGLALLSTALRAVETCLQAAVNLTGSQTPEPSQSQLQLEPPPASPAGGDVGVLRAAALAAVVADPATTLPGGEGATTPTHATSLTPTAAAATAPASPESAMEPSSSLVSGPTTTEPHVAALSRGAGSGVGSAVLVSDQILLEVPAAGQQPGAAPAPTAAMGSVLAPSHIPQAPPRATPGLAIGALPLGNAGLLLAQSAAMRGLADGGGNGPTPPAFATHWSSQLNTLIAQLQWDIGVQRHRRRRAHAAAAARSAAAAAVAAAASATVNPTHGVENAQGGAVDTAATATASMFAGHQMFPSVGPQGGMSHLPAVRAGPGMLVGGNANAAAAAAGGDAATAAANAAGAEVAASALSPVAVHLLRALGSRRGDAVQDVVTSNTSGALPALPPLSHSRSDSGVSTPVAGGGGGGGGAALSPAAAAAPAAAASTTTATSPTATELPAAAAAATGAGAVLGGRGGGAEAASGTAAWMEAAGPTEDGAQHLMQSNEIIPLPSGRLAASTAPAHATAAADGSRHGAGGALTSNTPSGGETATAVRPVPAAAAPGGPPTAGDKRNGGAADRKDRGKEGRDGTAGGAGGGGDGGLEGQDDSPAASESGSDWSDDDRNVCSICMDLPVAVLVAGCQHGLCVQCAFQLCVKGRELPSCPFCRQKIGGFEAKEVGTPGSGVGTGAATAGATANVTAHGSSRRMG</sequence>
<dbReference type="SMART" id="SM00248">
    <property type="entry name" value="ANK"/>
    <property type="match status" value="5"/>
</dbReference>
<name>A0AAD3DS20_9CHLO</name>
<dbReference type="GO" id="GO:0008270">
    <property type="term" value="F:zinc ion binding"/>
    <property type="evidence" value="ECO:0007669"/>
    <property type="project" value="UniProtKB-KW"/>
</dbReference>
<keyword evidence="1" id="KW-0479">Metal-binding</keyword>
<dbReference type="PROSITE" id="PS50089">
    <property type="entry name" value="ZF_RING_2"/>
    <property type="match status" value="1"/>
</dbReference>
<feature type="region of interest" description="Disordered" evidence="8">
    <location>
        <begin position="441"/>
        <end position="461"/>
    </location>
</feature>
<evidence type="ECO:0000256" key="1">
    <source>
        <dbReference type="ARBA" id="ARBA00022723"/>
    </source>
</evidence>
<dbReference type="PROSITE" id="PS50088">
    <property type="entry name" value="ANK_REPEAT"/>
    <property type="match status" value="3"/>
</dbReference>
<feature type="compositionally biased region" description="Low complexity" evidence="8">
    <location>
        <begin position="1312"/>
        <end position="1323"/>
    </location>
</feature>
<evidence type="ECO:0000256" key="4">
    <source>
        <dbReference type="ARBA" id="ARBA00022833"/>
    </source>
</evidence>
<feature type="region of interest" description="Disordered" evidence="8">
    <location>
        <begin position="665"/>
        <end position="689"/>
    </location>
</feature>
<keyword evidence="12" id="KW-1185">Reference proteome</keyword>
<evidence type="ECO:0000256" key="6">
    <source>
        <dbReference type="PROSITE-ProRule" id="PRU00023"/>
    </source>
</evidence>
<evidence type="ECO:0000256" key="7">
    <source>
        <dbReference type="PROSITE-ProRule" id="PRU00175"/>
    </source>
</evidence>
<dbReference type="SUPFAM" id="SSF57850">
    <property type="entry name" value="RING/U-box"/>
    <property type="match status" value="1"/>
</dbReference>
<feature type="repeat" description="ANK" evidence="6">
    <location>
        <begin position="224"/>
        <end position="246"/>
    </location>
</feature>
<evidence type="ECO:0000259" key="10">
    <source>
        <dbReference type="PROSITE" id="PS50089"/>
    </source>
</evidence>
<feature type="region of interest" description="Disordered" evidence="8">
    <location>
        <begin position="1138"/>
        <end position="1242"/>
    </location>
</feature>
<keyword evidence="9" id="KW-0732">Signal</keyword>
<feature type="compositionally biased region" description="Low complexity" evidence="8">
    <location>
        <begin position="1139"/>
        <end position="1151"/>
    </location>
</feature>
<comment type="caution">
    <text evidence="11">The sequence shown here is derived from an EMBL/GenBank/DDBJ whole genome shotgun (WGS) entry which is preliminary data.</text>
</comment>
<feature type="signal peptide" evidence="9">
    <location>
        <begin position="1"/>
        <end position="26"/>
    </location>
</feature>
<dbReference type="InterPro" id="IPR002110">
    <property type="entry name" value="Ankyrin_rpt"/>
</dbReference>
<dbReference type="InterPro" id="IPR013083">
    <property type="entry name" value="Znf_RING/FYVE/PHD"/>
</dbReference>